<reference evidence="7 8" key="1">
    <citation type="submission" date="2016-10" db="EMBL/GenBank/DDBJ databases">
        <authorList>
            <person name="de Groot N.N."/>
        </authorList>
    </citation>
    <scope>NUCLEOTIDE SEQUENCE [LARGE SCALE GENOMIC DNA]</scope>
    <source>
        <strain evidence="7 8">CGMCC 1.10449</strain>
    </source>
</reference>
<dbReference type="GO" id="GO:0016020">
    <property type="term" value="C:membrane"/>
    <property type="evidence" value="ECO:0007669"/>
    <property type="project" value="UniProtKB-SubCell"/>
</dbReference>
<gene>
    <name evidence="7" type="ORF">SAMN05216231_2256</name>
</gene>
<dbReference type="PANTHER" id="PTHR21716:SF68">
    <property type="entry name" value="TRANSPORT PROTEIN YTVI-RELATED"/>
    <property type="match status" value="1"/>
</dbReference>
<dbReference type="InterPro" id="IPR014227">
    <property type="entry name" value="YtvI-like"/>
</dbReference>
<proteinExistence type="inferred from homology"/>
<evidence type="ECO:0000256" key="2">
    <source>
        <dbReference type="ARBA" id="ARBA00009773"/>
    </source>
</evidence>
<dbReference type="RefSeq" id="WP_092493062.1">
    <property type="nucleotide sequence ID" value="NZ_FNKD01000002.1"/>
</dbReference>
<evidence type="ECO:0000256" key="5">
    <source>
        <dbReference type="ARBA" id="ARBA00023136"/>
    </source>
</evidence>
<feature type="transmembrane region" description="Helical" evidence="6">
    <location>
        <begin position="311"/>
        <end position="337"/>
    </location>
</feature>
<feature type="transmembrane region" description="Helical" evidence="6">
    <location>
        <begin position="9"/>
        <end position="27"/>
    </location>
</feature>
<feature type="transmembrane region" description="Helical" evidence="6">
    <location>
        <begin position="209"/>
        <end position="235"/>
    </location>
</feature>
<dbReference type="NCBIfam" id="TIGR02872">
    <property type="entry name" value="spore_ytvI"/>
    <property type="match status" value="1"/>
</dbReference>
<dbReference type="GO" id="GO:0055085">
    <property type="term" value="P:transmembrane transport"/>
    <property type="evidence" value="ECO:0007669"/>
    <property type="project" value="TreeGrafter"/>
</dbReference>
<comment type="subcellular location">
    <subcellularLocation>
        <location evidence="1">Membrane</location>
        <topology evidence="1">Multi-pass membrane protein</topology>
    </subcellularLocation>
</comment>
<keyword evidence="5 6" id="KW-0472">Membrane</keyword>
<evidence type="ECO:0000313" key="8">
    <source>
        <dbReference type="Proteomes" id="UP000199444"/>
    </source>
</evidence>
<dbReference type="EMBL" id="FNKD01000002">
    <property type="protein sequence ID" value="SDQ63653.1"/>
    <property type="molecule type" value="Genomic_DNA"/>
</dbReference>
<organism evidence="7 8">
    <name type="scientific">Virgibacillus salinus</name>
    <dbReference type="NCBI Taxonomy" id="553311"/>
    <lineage>
        <taxon>Bacteria</taxon>
        <taxon>Bacillati</taxon>
        <taxon>Bacillota</taxon>
        <taxon>Bacilli</taxon>
        <taxon>Bacillales</taxon>
        <taxon>Bacillaceae</taxon>
        <taxon>Virgibacillus</taxon>
    </lineage>
</organism>
<evidence type="ECO:0000256" key="3">
    <source>
        <dbReference type="ARBA" id="ARBA00022692"/>
    </source>
</evidence>
<feature type="transmembrane region" description="Helical" evidence="6">
    <location>
        <begin position="62"/>
        <end position="81"/>
    </location>
</feature>
<keyword evidence="4 6" id="KW-1133">Transmembrane helix</keyword>
<evidence type="ECO:0000256" key="4">
    <source>
        <dbReference type="ARBA" id="ARBA00022989"/>
    </source>
</evidence>
<sequence>MFRSISKRQWTLIILTIFLILVFYFILPVSIPLIVALVTALILNPLVRFLQRKGRISRKTSVIIVFLLFLVFIGISGSFVVTKAVTQVVNFVEDIPTHFNELNNVYADWESDFENYTQSLPPEFTDQISDSIQSHLTNLSNAAKEKITIENIAQIFAQVPQYLISFLVYIIALFLFMLELPLIKAKLYNLMTKETAEKVSFMNNRLSSVVLGFLKAQLLVSVIIFLVTLLGLFVIAPEVAIIMALIVWIVDFIPIIGSIIIVGPWSLFMFISGDTVLGIKLAILAIILLAVRRTVEPKVMGKHIGLSPLATLIAMFLGIKLLGILGFILGPLFLIAFNSAKEAKIIKWNIKI</sequence>
<feature type="transmembrane region" description="Helical" evidence="6">
    <location>
        <begin position="241"/>
        <end position="262"/>
    </location>
</feature>
<dbReference type="Proteomes" id="UP000199444">
    <property type="component" value="Unassembled WGS sequence"/>
</dbReference>
<dbReference type="InterPro" id="IPR002549">
    <property type="entry name" value="AI-2E-like"/>
</dbReference>
<dbReference type="STRING" id="553311.SAMN05216231_2256"/>
<feature type="transmembrane region" description="Helical" evidence="6">
    <location>
        <begin position="267"/>
        <end position="291"/>
    </location>
</feature>
<feature type="transmembrane region" description="Helical" evidence="6">
    <location>
        <begin position="33"/>
        <end position="50"/>
    </location>
</feature>
<feature type="transmembrane region" description="Helical" evidence="6">
    <location>
        <begin position="162"/>
        <end position="183"/>
    </location>
</feature>
<dbReference type="AlphaFoldDB" id="A0A1H1CHN6"/>
<keyword evidence="3 6" id="KW-0812">Transmembrane</keyword>
<evidence type="ECO:0000313" key="7">
    <source>
        <dbReference type="EMBL" id="SDQ63653.1"/>
    </source>
</evidence>
<accession>A0A1H1CHN6</accession>
<evidence type="ECO:0000256" key="6">
    <source>
        <dbReference type="SAM" id="Phobius"/>
    </source>
</evidence>
<keyword evidence="8" id="KW-1185">Reference proteome</keyword>
<dbReference type="PANTHER" id="PTHR21716">
    <property type="entry name" value="TRANSMEMBRANE PROTEIN"/>
    <property type="match status" value="1"/>
</dbReference>
<comment type="similarity">
    <text evidence="2">Belongs to the autoinducer-2 exporter (AI-2E) (TC 2.A.86) family.</text>
</comment>
<evidence type="ECO:0000256" key="1">
    <source>
        <dbReference type="ARBA" id="ARBA00004141"/>
    </source>
</evidence>
<name>A0A1H1CHN6_9BACI</name>
<protein>
    <submittedName>
        <fullName evidence="7">Sporulation integral membrane protein YtvI</fullName>
    </submittedName>
</protein>
<dbReference type="Pfam" id="PF01594">
    <property type="entry name" value="AI-2E_transport"/>
    <property type="match status" value="1"/>
</dbReference>